<dbReference type="STRING" id="3880.G7KBZ2"/>
<dbReference type="InterPro" id="IPR055301">
    <property type="entry name" value="Lea14-like_2"/>
</dbReference>
<keyword evidence="1" id="KW-0472">Membrane</keyword>
<reference evidence="6" key="4">
    <citation type="journal article" date="2018" name="Nat. Plants">
        <title>Whole-genome landscape of Medicago truncatula symbiotic genes.</title>
        <authorList>
            <person name="Pecrix Y."/>
            <person name="Staton S.E."/>
            <person name="Sallet E."/>
            <person name="Lelandais-Briere C."/>
            <person name="Moreau S."/>
            <person name="Carrere S."/>
            <person name="Blein T."/>
            <person name="Jardinaud M.F."/>
            <person name="Latrasse D."/>
            <person name="Zouine M."/>
            <person name="Zahm M."/>
            <person name="Kreplak J."/>
            <person name="Mayjonade B."/>
            <person name="Satge C."/>
            <person name="Perez M."/>
            <person name="Cauet S."/>
            <person name="Marande W."/>
            <person name="Chantry-Darmon C."/>
            <person name="Lopez-Roques C."/>
            <person name="Bouchez O."/>
            <person name="Berard A."/>
            <person name="Debelle F."/>
            <person name="Munos S."/>
            <person name="Bendahmane A."/>
            <person name="Berges H."/>
            <person name="Niebel A."/>
            <person name="Buitink J."/>
            <person name="Frugier F."/>
            <person name="Benhamed M."/>
            <person name="Crespi M."/>
            <person name="Gouzy J."/>
            <person name="Gamas P."/>
        </authorList>
    </citation>
    <scope>NUCLEOTIDE SEQUENCE [LARGE SCALE GENOMIC DNA]</scope>
    <source>
        <strain evidence="6">cv. Jemalong A17</strain>
    </source>
</reference>
<keyword evidence="1" id="KW-0812">Transmembrane</keyword>
<keyword evidence="1" id="KW-1133">Transmembrane helix</keyword>
<dbReference type="EnsemblPlants" id="AES94008">
    <property type="protein sequence ID" value="AES94008"/>
    <property type="gene ID" value="MTR_5g009910"/>
</dbReference>
<dbReference type="PaxDb" id="3880-AES94008"/>
<dbReference type="EMBL" id="PSQE01000005">
    <property type="protein sequence ID" value="RHN53559.1"/>
    <property type="molecule type" value="Genomic_DNA"/>
</dbReference>
<evidence type="ECO:0000256" key="1">
    <source>
        <dbReference type="SAM" id="Phobius"/>
    </source>
</evidence>
<dbReference type="AlphaFoldDB" id="G7KBZ2"/>
<evidence type="ECO:0000313" key="2">
    <source>
        <dbReference type="EMBL" id="AES94008.1"/>
    </source>
</evidence>
<dbReference type="Gramene" id="rna28478">
    <property type="protein sequence ID" value="RHN53559.1"/>
    <property type="gene ID" value="gene28478"/>
</dbReference>
<dbReference type="SUPFAM" id="SSF117070">
    <property type="entry name" value="LEA14-like"/>
    <property type="match status" value="1"/>
</dbReference>
<keyword evidence="5" id="KW-1185">Reference proteome</keyword>
<reference evidence="4" key="3">
    <citation type="submission" date="2015-04" db="UniProtKB">
        <authorList>
            <consortium name="EnsemblPlants"/>
        </authorList>
    </citation>
    <scope>IDENTIFICATION</scope>
    <source>
        <strain evidence="4">cv. Jemalong A17</strain>
    </source>
</reference>
<dbReference type="HOGENOM" id="CLU_050605_2_0_1"/>
<evidence type="ECO:0000313" key="6">
    <source>
        <dbReference type="Proteomes" id="UP000265566"/>
    </source>
</evidence>
<protein>
    <submittedName>
        <fullName evidence="2 3">Late embryogenesis abundant protein</fullName>
    </submittedName>
</protein>
<reference evidence="3" key="5">
    <citation type="journal article" date="2018" name="Nat. Plants">
        <title>Whole-genome landscape of Medicago truncatula symbiotic genes.</title>
        <authorList>
            <person name="Pecrix Y."/>
            <person name="Gamas P."/>
            <person name="Carrere S."/>
        </authorList>
    </citation>
    <scope>NUCLEOTIDE SEQUENCE</scope>
    <source>
        <tissue evidence="3">Leaves</tissue>
    </source>
</reference>
<accession>G7KBZ2</accession>
<evidence type="ECO:0000313" key="5">
    <source>
        <dbReference type="Proteomes" id="UP000002051"/>
    </source>
</evidence>
<evidence type="ECO:0000313" key="3">
    <source>
        <dbReference type="EMBL" id="RHN53559.1"/>
    </source>
</evidence>
<proteinExistence type="predicted"/>
<dbReference type="PANTHER" id="PTHR31852">
    <property type="entry name" value="LATE EMBRYOGENESIS ABUNDANT (LEA) HYDROXYPROLINE-RICH GLYCOPROTEIN FAMILY"/>
    <property type="match status" value="1"/>
</dbReference>
<dbReference type="OMA" id="RASEMMK"/>
<name>G7KBZ2_MEDTR</name>
<gene>
    <name evidence="2" type="ordered locus">MTR_5g009910</name>
    <name evidence="3" type="ORF">MtrunA17_Chr5g0397141</name>
</gene>
<sequence length="189" mass="21245">MYQPVRKEPSSNKCFVYVFAAFVFCCAILLISASILRIKKPELKLTSTTLNGIGYNDVSPSPFFNATIITYFSIWNPNYGGIFSYEYSNIKVLYSGVKVGVTKIPNDKVSQRKTKHINVTVDVNFLKLIVNGNEKFSSDIGSGMLNLTSYVKFSGIVQLMKIFHKRKTLEMACIMNLNFTSHAIQGIHC</sequence>
<evidence type="ECO:0000313" key="4">
    <source>
        <dbReference type="EnsemblPlants" id="AES94008"/>
    </source>
</evidence>
<dbReference type="Proteomes" id="UP000002051">
    <property type="component" value="Chromosome 5"/>
</dbReference>
<dbReference type="EMBL" id="CM001221">
    <property type="protein sequence ID" value="AES94008.1"/>
    <property type="molecule type" value="Genomic_DNA"/>
</dbReference>
<reference evidence="2 5" key="1">
    <citation type="journal article" date="2011" name="Nature">
        <title>The Medicago genome provides insight into the evolution of rhizobial symbioses.</title>
        <authorList>
            <person name="Young N.D."/>
            <person name="Debelle F."/>
            <person name="Oldroyd G.E."/>
            <person name="Geurts R."/>
            <person name="Cannon S.B."/>
            <person name="Udvardi M.K."/>
            <person name="Benedito V.A."/>
            <person name="Mayer K.F."/>
            <person name="Gouzy J."/>
            <person name="Schoof H."/>
            <person name="Van de Peer Y."/>
            <person name="Proost S."/>
            <person name="Cook D.R."/>
            <person name="Meyers B.C."/>
            <person name="Spannagl M."/>
            <person name="Cheung F."/>
            <person name="De Mita S."/>
            <person name="Krishnakumar V."/>
            <person name="Gundlach H."/>
            <person name="Zhou S."/>
            <person name="Mudge J."/>
            <person name="Bharti A.K."/>
            <person name="Murray J.D."/>
            <person name="Naoumkina M.A."/>
            <person name="Rosen B."/>
            <person name="Silverstein K.A."/>
            <person name="Tang H."/>
            <person name="Rombauts S."/>
            <person name="Zhao P.X."/>
            <person name="Zhou P."/>
            <person name="Barbe V."/>
            <person name="Bardou P."/>
            <person name="Bechner M."/>
            <person name="Bellec A."/>
            <person name="Berger A."/>
            <person name="Berges H."/>
            <person name="Bidwell S."/>
            <person name="Bisseling T."/>
            <person name="Choisne N."/>
            <person name="Couloux A."/>
            <person name="Denny R."/>
            <person name="Deshpande S."/>
            <person name="Dai X."/>
            <person name="Doyle J.J."/>
            <person name="Dudez A.M."/>
            <person name="Farmer A.D."/>
            <person name="Fouteau S."/>
            <person name="Franken C."/>
            <person name="Gibelin C."/>
            <person name="Gish J."/>
            <person name="Goldstein S."/>
            <person name="Gonzalez A.J."/>
            <person name="Green P.J."/>
            <person name="Hallab A."/>
            <person name="Hartog M."/>
            <person name="Hua A."/>
            <person name="Humphray S.J."/>
            <person name="Jeong D.H."/>
            <person name="Jing Y."/>
            <person name="Jocker A."/>
            <person name="Kenton S.M."/>
            <person name="Kim D.J."/>
            <person name="Klee K."/>
            <person name="Lai H."/>
            <person name="Lang C."/>
            <person name="Lin S."/>
            <person name="Macmil S.L."/>
            <person name="Magdelenat G."/>
            <person name="Matthews L."/>
            <person name="McCorrison J."/>
            <person name="Monaghan E.L."/>
            <person name="Mun J.H."/>
            <person name="Najar F.Z."/>
            <person name="Nicholson C."/>
            <person name="Noirot C."/>
            <person name="O'Bleness M."/>
            <person name="Paule C.R."/>
            <person name="Poulain J."/>
            <person name="Prion F."/>
            <person name="Qin B."/>
            <person name="Qu C."/>
            <person name="Retzel E.F."/>
            <person name="Riddle C."/>
            <person name="Sallet E."/>
            <person name="Samain S."/>
            <person name="Samson N."/>
            <person name="Sanders I."/>
            <person name="Saurat O."/>
            <person name="Scarpelli C."/>
            <person name="Schiex T."/>
            <person name="Segurens B."/>
            <person name="Severin A.J."/>
            <person name="Sherrier D.J."/>
            <person name="Shi R."/>
            <person name="Sims S."/>
            <person name="Singer S.R."/>
            <person name="Sinharoy S."/>
            <person name="Sterck L."/>
            <person name="Viollet A."/>
            <person name="Wang B.B."/>
            <person name="Wang K."/>
            <person name="Wang M."/>
            <person name="Wang X."/>
            <person name="Warfsmann J."/>
            <person name="Weissenbach J."/>
            <person name="White D.D."/>
            <person name="White J.D."/>
            <person name="Wiley G.B."/>
            <person name="Wincker P."/>
            <person name="Xing Y."/>
            <person name="Yang L."/>
            <person name="Yao Z."/>
            <person name="Ying F."/>
            <person name="Zhai J."/>
            <person name="Zhou L."/>
            <person name="Zuber A."/>
            <person name="Denarie J."/>
            <person name="Dixon R.A."/>
            <person name="May G.D."/>
            <person name="Schwartz D.C."/>
            <person name="Rogers J."/>
            <person name="Quetier F."/>
            <person name="Town C.D."/>
            <person name="Roe B.A."/>
        </authorList>
    </citation>
    <scope>NUCLEOTIDE SEQUENCE [LARGE SCALE GENOMIC DNA]</scope>
    <source>
        <strain evidence="2">A17</strain>
        <strain evidence="4 5">cv. Jemalong A17</strain>
    </source>
</reference>
<feature type="transmembrane region" description="Helical" evidence="1">
    <location>
        <begin position="15"/>
        <end position="36"/>
    </location>
</feature>
<dbReference type="Proteomes" id="UP000265566">
    <property type="component" value="Chromosome 5"/>
</dbReference>
<organism evidence="2 5">
    <name type="scientific">Medicago truncatula</name>
    <name type="common">Barrel medic</name>
    <name type="synonym">Medicago tribuloides</name>
    <dbReference type="NCBI Taxonomy" id="3880"/>
    <lineage>
        <taxon>Eukaryota</taxon>
        <taxon>Viridiplantae</taxon>
        <taxon>Streptophyta</taxon>
        <taxon>Embryophyta</taxon>
        <taxon>Tracheophyta</taxon>
        <taxon>Spermatophyta</taxon>
        <taxon>Magnoliopsida</taxon>
        <taxon>eudicotyledons</taxon>
        <taxon>Gunneridae</taxon>
        <taxon>Pentapetalae</taxon>
        <taxon>rosids</taxon>
        <taxon>fabids</taxon>
        <taxon>Fabales</taxon>
        <taxon>Fabaceae</taxon>
        <taxon>Papilionoideae</taxon>
        <taxon>50 kb inversion clade</taxon>
        <taxon>NPAAA clade</taxon>
        <taxon>Hologalegina</taxon>
        <taxon>IRL clade</taxon>
        <taxon>Trifolieae</taxon>
        <taxon>Medicago</taxon>
    </lineage>
</organism>
<reference evidence="2 5" key="2">
    <citation type="journal article" date="2014" name="BMC Genomics">
        <title>An improved genome release (version Mt4.0) for the model legume Medicago truncatula.</title>
        <authorList>
            <person name="Tang H."/>
            <person name="Krishnakumar V."/>
            <person name="Bidwell S."/>
            <person name="Rosen B."/>
            <person name="Chan A."/>
            <person name="Zhou S."/>
            <person name="Gentzbittel L."/>
            <person name="Childs K.L."/>
            <person name="Yandell M."/>
            <person name="Gundlach H."/>
            <person name="Mayer K.F."/>
            <person name="Schwartz D.C."/>
            <person name="Town C.D."/>
        </authorList>
    </citation>
    <scope>GENOME REANNOTATION</scope>
    <source>
        <strain evidence="4 5">cv. Jemalong A17</strain>
    </source>
</reference>
<dbReference type="eggNOG" id="ENOG502S144">
    <property type="taxonomic scope" value="Eukaryota"/>
</dbReference>